<evidence type="ECO:0000256" key="3">
    <source>
        <dbReference type="ARBA" id="ARBA00022729"/>
    </source>
</evidence>
<dbReference type="InterPro" id="IPR008979">
    <property type="entry name" value="Galactose-bd-like_sf"/>
</dbReference>
<evidence type="ECO:0000313" key="12">
    <source>
        <dbReference type="Proteomes" id="UP000196342"/>
    </source>
</evidence>
<dbReference type="InterPro" id="IPR002884">
    <property type="entry name" value="P_dom"/>
</dbReference>
<gene>
    <name evidence="11" type="ORF">CBW21_16735</name>
</gene>
<dbReference type="PRINTS" id="PR00723">
    <property type="entry name" value="SUBTILISIN"/>
</dbReference>
<dbReference type="PROSITE" id="PS51892">
    <property type="entry name" value="SUBTILASE"/>
    <property type="match status" value="1"/>
</dbReference>
<dbReference type="PROSITE" id="PS51829">
    <property type="entry name" value="P_HOMO_B"/>
    <property type="match status" value="1"/>
</dbReference>
<comment type="similarity">
    <text evidence="1">Belongs to the peptidase S8 family. Furin subfamily.</text>
</comment>
<dbReference type="InterPro" id="IPR036852">
    <property type="entry name" value="Peptidase_S8/S53_dom_sf"/>
</dbReference>
<evidence type="ECO:0000256" key="2">
    <source>
        <dbReference type="ARBA" id="ARBA00022670"/>
    </source>
</evidence>
<dbReference type="EMBL" id="NHOO01000015">
    <property type="protein sequence ID" value="OVE46796.1"/>
    <property type="molecule type" value="Genomic_DNA"/>
</dbReference>
<accession>A0A202B5E6</accession>
<dbReference type="InterPro" id="IPR015500">
    <property type="entry name" value="Peptidase_S8_subtilisin-rel"/>
</dbReference>
<dbReference type="InterPro" id="IPR000209">
    <property type="entry name" value="Peptidase_S8/S53_dom"/>
</dbReference>
<evidence type="ECO:0000256" key="7">
    <source>
        <dbReference type="PIRSR" id="PIRSR615500-1"/>
    </source>
</evidence>
<feature type="domain" description="P/Homo B" evidence="10">
    <location>
        <begin position="449"/>
        <end position="599"/>
    </location>
</feature>
<keyword evidence="6" id="KW-0106">Calcium</keyword>
<feature type="active site" description="Charge relay system" evidence="7 8">
    <location>
        <position position="352"/>
    </location>
</feature>
<evidence type="ECO:0000256" key="6">
    <source>
        <dbReference type="ARBA" id="ARBA00022837"/>
    </source>
</evidence>
<dbReference type="Proteomes" id="UP000196342">
    <property type="component" value="Unassembled WGS sequence"/>
</dbReference>
<evidence type="ECO:0000256" key="9">
    <source>
        <dbReference type="SAM" id="SignalP"/>
    </source>
</evidence>
<dbReference type="Gene3D" id="2.60.120.260">
    <property type="entry name" value="Galactose-binding domain-like"/>
    <property type="match status" value="1"/>
</dbReference>
<dbReference type="SUPFAM" id="SSF52743">
    <property type="entry name" value="Subtilisin-like"/>
    <property type="match status" value="1"/>
</dbReference>
<protein>
    <submittedName>
        <fullName evidence="11">Peptidase S8</fullName>
    </submittedName>
</protein>
<name>A0A202B5E6_CHRVL</name>
<dbReference type="GO" id="GO:0005737">
    <property type="term" value="C:cytoplasm"/>
    <property type="evidence" value="ECO:0007669"/>
    <property type="project" value="UniProtKB-ARBA"/>
</dbReference>
<organism evidence="11 12">
    <name type="scientific">Chromobacterium violaceum</name>
    <dbReference type="NCBI Taxonomy" id="536"/>
    <lineage>
        <taxon>Bacteria</taxon>
        <taxon>Pseudomonadati</taxon>
        <taxon>Pseudomonadota</taxon>
        <taxon>Betaproteobacteria</taxon>
        <taxon>Neisseriales</taxon>
        <taxon>Chromobacteriaceae</taxon>
        <taxon>Chromobacterium</taxon>
    </lineage>
</organism>
<dbReference type="AlphaFoldDB" id="A0A202B5E6"/>
<sequence length="600" mass="63463">MHVRITSSAVMLALASLASHAAPSAPDRSVPLLPGDPLVNQQWHLKNTGQTAFSKRGGVKGVDLNLAFTHLRGIRGLGTTIAVIDDGLEIKHPDLAANIVPGSKNLVDGSNDPSPSGDNGHGTAVAGIAAAVAFNGIGGRGIAPSAGLKGFNWLLNQTLDGWLLAHGKKPNGGPLEAFTDARVFNQSYGSSTITSVPANPDQDIELKTEEETYEDISRNSHWGRGAVFVKSAGNAYNSFRLNQTESLLGYQGNNGLPIQDSNLTSDNNNYWNVVVSALNADGVRSSYSSVGANVLLTAPGGEYGTDSPAMVTTDLSGCARGYNVTGNTANGLHGGTALDPNCDYNGVMNGTSSAAPSTSGSFAIVMSANPALSARDVRHILITTARQVDAANPGVTLAFKDKNGGAHSYQAIPGWQKNAAGLPFHPFYGFGLINIDKAVEKALFYNKPLPPLQKTRWETVSAQTAIPDADEKGVESVYNQPADLTVEAVQILVDAEHGRANDLAVELISPSGTRSVLLSPRTSLVGETYGLNQQRLLSNQFYGEQAKGQWRLRVIDTNGGQYQYVIRNRNTGANTVYSLPNAEGKLKSWSIRFFGHRSAA</sequence>
<dbReference type="Gene3D" id="3.40.50.200">
    <property type="entry name" value="Peptidase S8/S53 domain"/>
    <property type="match status" value="1"/>
</dbReference>
<feature type="signal peptide" evidence="9">
    <location>
        <begin position="1"/>
        <end position="21"/>
    </location>
</feature>
<keyword evidence="4 8" id="KW-0378">Hydrolase</keyword>
<dbReference type="PROSITE" id="PS00138">
    <property type="entry name" value="SUBTILASE_SER"/>
    <property type="match status" value="1"/>
</dbReference>
<dbReference type="InterPro" id="IPR023827">
    <property type="entry name" value="Peptidase_S8_Asp-AS"/>
</dbReference>
<dbReference type="Pfam" id="PF00082">
    <property type="entry name" value="Peptidase_S8"/>
    <property type="match status" value="1"/>
</dbReference>
<proteinExistence type="inferred from homology"/>
<evidence type="ECO:0000256" key="5">
    <source>
        <dbReference type="ARBA" id="ARBA00022825"/>
    </source>
</evidence>
<keyword evidence="12" id="KW-1185">Reference proteome</keyword>
<keyword evidence="2 8" id="KW-0645">Protease</keyword>
<evidence type="ECO:0000256" key="4">
    <source>
        <dbReference type="ARBA" id="ARBA00022801"/>
    </source>
</evidence>
<dbReference type="RefSeq" id="WP_048403186.1">
    <property type="nucleotide sequence ID" value="NZ_LDUM01000002.1"/>
</dbReference>
<evidence type="ECO:0000259" key="10">
    <source>
        <dbReference type="PROSITE" id="PS51829"/>
    </source>
</evidence>
<dbReference type="PANTHER" id="PTHR42884">
    <property type="entry name" value="PROPROTEIN CONVERTASE SUBTILISIN/KEXIN-RELATED"/>
    <property type="match status" value="1"/>
</dbReference>
<keyword evidence="5 8" id="KW-0720">Serine protease</keyword>
<dbReference type="InterPro" id="IPR034182">
    <property type="entry name" value="Kexin/furin"/>
</dbReference>
<evidence type="ECO:0000256" key="1">
    <source>
        <dbReference type="ARBA" id="ARBA00005325"/>
    </source>
</evidence>
<feature type="chain" id="PRO_5011216156" evidence="9">
    <location>
        <begin position="22"/>
        <end position="600"/>
    </location>
</feature>
<dbReference type="Pfam" id="PF01483">
    <property type="entry name" value="P_proprotein"/>
    <property type="match status" value="1"/>
</dbReference>
<dbReference type="GO" id="GO:0012505">
    <property type="term" value="C:endomembrane system"/>
    <property type="evidence" value="ECO:0007669"/>
    <property type="project" value="UniProtKB-ARBA"/>
</dbReference>
<dbReference type="InterPro" id="IPR023828">
    <property type="entry name" value="Peptidase_S8_Ser-AS"/>
</dbReference>
<dbReference type="PROSITE" id="PS00137">
    <property type="entry name" value="SUBTILASE_HIS"/>
    <property type="match status" value="1"/>
</dbReference>
<comment type="caution">
    <text evidence="11">The sequence shown here is derived from an EMBL/GenBank/DDBJ whole genome shotgun (WGS) entry which is preliminary data.</text>
</comment>
<dbReference type="CDD" id="cd04059">
    <property type="entry name" value="Peptidases_S8_Protein_convertases_Kexins_Furin-like"/>
    <property type="match status" value="1"/>
</dbReference>
<evidence type="ECO:0000256" key="8">
    <source>
        <dbReference type="PROSITE-ProRule" id="PRU01240"/>
    </source>
</evidence>
<feature type="active site" description="Charge relay system" evidence="7 8">
    <location>
        <position position="85"/>
    </location>
</feature>
<evidence type="ECO:0000313" key="11">
    <source>
        <dbReference type="EMBL" id="OVE46796.1"/>
    </source>
</evidence>
<reference evidence="11 12" key="1">
    <citation type="submission" date="2017-05" db="EMBL/GenBank/DDBJ databases">
        <title>Chromobacterium violaceum GHPS1 isolated from Hydrocarbon polluted soil in French Guiana display an awesome secondary metabolite arsenal and a battery of drug and heavy-metal-resistance and detoxification of xenobiotics proteins.</title>
        <authorList>
            <person name="Belbahri L."/>
        </authorList>
    </citation>
    <scope>NUCLEOTIDE SEQUENCE [LARGE SCALE GENOMIC DNA]</scope>
    <source>
        <strain evidence="11 12">GHPS1</strain>
    </source>
</reference>
<dbReference type="PROSITE" id="PS00136">
    <property type="entry name" value="SUBTILASE_ASP"/>
    <property type="match status" value="1"/>
</dbReference>
<dbReference type="GO" id="GO:0016485">
    <property type="term" value="P:protein processing"/>
    <property type="evidence" value="ECO:0007669"/>
    <property type="project" value="TreeGrafter"/>
</dbReference>
<dbReference type="InterPro" id="IPR022398">
    <property type="entry name" value="Peptidase_S8_His-AS"/>
</dbReference>
<feature type="active site" description="Charge relay system" evidence="7 8">
    <location>
        <position position="121"/>
    </location>
</feature>
<keyword evidence="3 9" id="KW-0732">Signal</keyword>
<dbReference type="GO" id="GO:0004252">
    <property type="term" value="F:serine-type endopeptidase activity"/>
    <property type="evidence" value="ECO:0007669"/>
    <property type="project" value="UniProtKB-UniRule"/>
</dbReference>
<dbReference type="PANTHER" id="PTHR42884:SF14">
    <property type="entry name" value="NEUROENDOCRINE CONVERTASE 1"/>
    <property type="match status" value="1"/>
</dbReference>
<dbReference type="GO" id="GO:0016020">
    <property type="term" value="C:membrane"/>
    <property type="evidence" value="ECO:0007669"/>
    <property type="project" value="TreeGrafter"/>
</dbReference>
<dbReference type="SUPFAM" id="SSF49785">
    <property type="entry name" value="Galactose-binding domain-like"/>
    <property type="match status" value="1"/>
</dbReference>